<feature type="domain" description="HTH lacI-type" evidence="5">
    <location>
        <begin position="2"/>
        <end position="56"/>
    </location>
</feature>
<accession>A0ABR5HTT8</accession>
<keyword evidence="2" id="KW-0238">DNA-binding</keyword>
<dbReference type="PROSITE" id="PS50932">
    <property type="entry name" value="HTH_LACI_2"/>
    <property type="match status" value="1"/>
</dbReference>
<dbReference type="EMBL" id="LFEH01000113">
    <property type="protein sequence ID" value="KMS72262.1"/>
    <property type="molecule type" value="Genomic_DNA"/>
</dbReference>
<dbReference type="Proteomes" id="UP000037274">
    <property type="component" value="Unassembled WGS sequence"/>
</dbReference>
<comment type="caution">
    <text evidence="6">The sequence shown here is derived from an EMBL/GenBank/DDBJ whole genome shotgun (WGS) entry which is preliminary data.</text>
</comment>
<dbReference type="InterPro" id="IPR000843">
    <property type="entry name" value="HTH_LacI"/>
</dbReference>
<evidence type="ECO:0000313" key="7">
    <source>
        <dbReference type="Proteomes" id="UP000037274"/>
    </source>
</evidence>
<dbReference type="RefSeq" id="WP_048573893.1">
    <property type="nucleotide sequence ID" value="NZ_LFEH01000113.1"/>
</dbReference>
<name>A0ABR5HTT8_STRLW</name>
<dbReference type="SMART" id="SM00354">
    <property type="entry name" value="HTH_LACI"/>
    <property type="match status" value="1"/>
</dbReference>
<dbReference type="InterPro" id="IPR010982">
    <property type="entry name" value="Lambda_DNA-bd_dom_sf"/>
</dbReference>
<dbReference type="Gene3D" id="3.40.50.2300">
    <property type="match status" value="2"/>
</dbReference>
<evidence type="ECO:0000256" key="4">
    <source>
        <dbReference type="SAM" id="MobiDB-lite"/>
    </source>
</evidence>
<dbReference type="Gene3D" id="1.10.260.40">
    <property type="entry name" value="lambda repressor-like DNA-binding domains"/>
    <property type="match status" value="1"/>
</dbReference>
<dbReference type="Pfam" id="PF13377">
    <property type="entry name" value="Peripla_BP_3"/>
    <property type="match status" value="1"/>
</dbReference>
<feature type="region of interest" description="Disordered" evidence="4">
    <location>
        <begin position="320"/>
        <end position="358"/>
    </location>
</feature>
<proteinExistence type="predicted"/>
<dbReference type="InterPro" id="IPR028082">
    <property type="entry name" value="Peripla_BP_I"/>
</dbReference>
<dbReference type="SUPFAM" id="SSF53822">
    <property type="entry name" value="Periplasmic binding protein-like I"/>
    <property type="match status" value="1"/>
</dbReference>
<keyword evidence="1" id="KW-0805">Transcription regulation</keyword>
<evidence type="ECO:0000313" key="6">
    <source>
        <dbReference type="EMBL" id="KMS72262.1"/>
    </source>
</evidence>
<protein>
    <submittedName>
        <fullName evidence="6">LacI family transcriptional regulator</fullName>
    </submittedName>
</protein>
<reference evidence="6 7" key="1">
    <citation type="submission" date="2015-06" db="EMBL/GenBank/DDBJ databases">
        <title>Draft genome sequence of Streptomyces leeuwenhoekii C58, which produces the novel lasso peptide, chaxapeptin.</title>
        <authorList>
            <person name="Yi Y."/>
            <person name="Hai D."/>
            <person name="Jaspars M."/>
            <person name="Sheng H."/>
            <person name="Rateb M.E."/>
            <person name="Bull A."/>
            <person name="Goodfellow M."/>
            <person name="Asenjo J.A."/>
            <person name="Ebel R."/>
        </authorList>
    </citation>
    <scope>NUCLEOTIDE SEQUENCE [LARGE SCALE GENOMIC DNA]</scope>
    <source>
        <strain evidence="6 7">C58</strain>
    </source>
</reference>
<organism evidence="6 7">
    <name type="scientific">Streptomyces leeuwenhoekii</name>
    <dbReference type="NCBI Taxonomy" id="1437453"/>
    <lineage>
        <taxon>Bacteria</taxon>
        <taxon>Bacillati</taxon>
        <taxon>Actinomycetota</taxon>
        <taxon>Actinomycetes</taxon>
        <taxon>Kitasatosporales</taxon>
        <taxon>Streptomycetaceae</taxon>
        <taxon>Streptomyces</taxon>
    </lineage>
</organism>
<keyword evidence="3" id="KW-0804">Transcription</keyword>
<dbReference type="PANTHER" id="PTHR30146">
    <property type="entry name" value="LACI-RELATED TRANSCRIPTIONAL REPRESSOR"/>
    <property type="match status" value="1"/>
</dbReference>
<evidence type="ECO:0000259" key="5">
    <source>
        <dbReference type="PROSITE" id="PS50932"/>
    </source>
</evidence>
<sequence length="358" mass="36301">MVRITDVARRAGVSPSTVSYALSGKRPISAATRRRVEAAVRELGYRPRGEARPVAGGRTDVIALVLSSSADVRAPAVRECVASAVTTARAHGRDVLLVSREGDADGTDGLRHAADAALADALIVTDVRARDRRLPLLRALDRPCVLIGVPAEPDGLTCVDVDEEAAGALCVDHLAGLGHRAVALVGPPSRGPAGRAARGVAAAAARAGLACSAYSCEAAPDAARATAGRLLRARPAPTAVVVHGERLVEPLVGAFGRLGLRVPGDLSVVALRPDPPAGAGGTPVASATPATPVTTVTVPSGTRGGRAVELLVRRLAGEPVPGVTLLPPRLTRGATTAPPGGGPHRPPGQPSPQVRPSR</sequence>
<dbReference type="InterPro" id="IPR046335">
    <property type="entry name" value="LacI/GalR-like_sensor"/>
</dbReference>
<dbReference type="PROSITE" id="PS00356">
    <property type="entry name" value="HTH_LACI_1"/>
    <property type="match status" value="1"/>
</dbReference>
<evidence type="ECO:0000256" key="3">
    <source>
        <dbReference type="ARBA" id="ARBA00023163"/>
    </source>
</evidence>
<feature type="compositionally biased region" description="Pro residues" evidence="4">
    <location>
        <begin position="340"/>
        <end position="350"/>
    </location>
</feature>
<dbReference type="Pfam" id="PF00356">
    <property type="entry name" value="LacI"/>
    <property type="match status" value="1"/>
</dbReference>
<dbReference type="CDD" id="cd01392">
    <property type="entry name" value="HTH_LacI"/>
    <property type="match status" value="1"/>
</dbReference>
<dbReference type="PANTHER" id="PTHR30146:SF153">
    <property type="entry name" value="LACTOSE OPERON REPRESSOR"/>
    <property type="match status" value="1"/>
</dbReference>
<evidence type="ECO:0000256" key="2">
    <source>
        <dbReference type="ARBA" id="ARBA00023125"/>
    </source>
</evidence>
<dbReference type="SUPFAM" id="SSF47413">
    <property type="entry name" value="lambda repressor-like DNA-binding domains"/>
    <property type="match status" value="1"/>
</dbReference>
<evidence type="ECO:0000256" key="1">
    <source>
        <dbReference type="ARBA" id="ARBA00023015"/>
    </source>
</evidence>
<keyword evidence="7" id="KW-1185">Reference proteome</keyword>
<gene>
    <name evidence="6" type="ORF">ACH49_23930</name>
</gene>